<dbReference type="EMBL" id="JAPQKQ010000003">
    <property type="protein sequence ID" value="KAJ5203251.1"/>
    <property type="molecule type" value="Genomic_DNA"/>
</dbReference>
<name>A0A9W9MKW0_9EURO</name>
<reference evidence="1" key="1">
    <citation type="submission" date="2022-11" db="EMBL/GenBank/DDBJ databases">
        <authorList>
            <person name="Petersen C."/>
        </authorList>
    </citation>
    <scope>NUCLEOTIDE SEQUENCE</scope>
    <source>
        <strain evidence="1">IBT 20477</strain>
    </source>
</reference>
<dbReference type="AlphaFoldDB" id="A0A9W9MKW0"/>
<evidence type="ECO:0000313" key="2">
    <source>
        <dbReference type="Proteomes" id="UP001150942"/>
    </source>
</evidence>
<dbReference type="OrthoDB" id="2156052at2759"/>
<protein>
    <submittedName>
        <fullName evidence="1">Uncharacterized protein</fullName>
    </submittedName>
</protein>
<reference evidence="1" key="2">
    <citation type="journal article" date="2023" name="IMA Fungus">
        <title>Comparative genomic study of the Penicillium genus elucidates a diverse pangenome and 15 lateral gene transfer events.</title>
        <authorList>
            <person name="Petersen C."/>
            <person name="Sorensen T."/>
            <person name="Nielsen M.R."/>
            <person name="Sondergaard T.E."/>
            <person name="Sorensen J.L."/>
            <person name="Fitzpatrick D.A."/>
            <person name="Frisvad J.C."/>
            <person name="Nielsen K.L."/>
        </authorList>
    </citation>
    <scope>NUCLEOTIDE SEQUENCE</scope>
    <source>
        <strain evidence="1">IBT 20477</strain>
    </source>
</reference>
<keyword evidence="2" id="KW-1185">Reference proteome</keyword>
<accession>A0A9W9MKW0</accession>
<evidence type="ECO:0000313" key="1">
    <source>
        <dbReference type="EMBL" id="KAJ5203251.1"/>
    </source>
</evidence>
<sequence>MEHEISELRRRLAEAEQREIETQRQLKFLDACHVHLFLSLGIQLNLDSSTKGDPANADNKLRLAKIREWMGFPQEQTAI</sequence>
<gene>
    <name evidence="1" type="ORF">N7449_005330</name>
</gene>
<organism evidence="1 2">
    <name type="scientific">Penicillium cf. viridicatum</name>
    <dbReference type="NCBI Taxonomy" id="2972119"/>
    <lineage>
        <taxon>Eukaryota</taxon>
        <taxon>Fungi</taxon>
        <taxon>Dikarya</taxon>
        <taxon>Ascomycota</taxon>
        <taxon>Pezizomycotina</taxon>
        <taxon>Eurotiomycetes</taxon>
        <taxon>Eurotiomycetidae</taxon>
        <taxon>Eurotiales</taxon>
        <taxon>Aspergillaceae</taxon>
        <taxon>Penicillium</taxon>
    </lineage>
</organism>
<proteinExistence type="predicted"/>
<dbReference type="Proteomes" id="UP001150942">
    <property type="component" value="Unassembled WGS sequence"/>
</dbReference>
<comment type="caution">
    <text evidence="1">The sequence shown here is derived from an EMBL/GenBank/DDBJ whole genome shotgun (WGS) entry which is preliminary data.</text>
</comment>